<keyword evidence="1" id="KW-0472">Membrane</keyword>
<name>A0A418Y3Z8_9GAMM</name>
<dbReference type="OrthoDB" id="6078083at2"/>
<keyword evidence="1" id="KW-0812">Transmembrane</keyword>
<evidence type="ECO:0000313" key="2">
    <source>
        <dbReference type="EMBL" id="RJG20266.1"/>
    </source>
</evidence>
<proteinExistence type="predicted"/>
<organism evidence="2 3">
    <name type="scientific">Alcanivorax profundi</name>
    <dbReference type="NCBI Taxonomy" id="2338368"/>
    <lineage>
        <taxon>Bacteria</taxon>
        <taxon>Pseudomonadati</taxon>
        <taxon>Pseudomonadota</taxon>
        <taxon>Gammaproteobacteria</taxon>
        <taxon>Oceanospirillales</taxon>
        <taxon>Alcanivoracaceae</taxon>
        <taxon>Alcanivorax</taxon>
    </lineage>
</organism>
<dbReference type="InterPro" id="IPR032314">
    <property type="entry name" value="DUF4845"/>
</dbReference>
<comment type="caution">
    <text evidence="2">The sequence shown here is derived from an EMBL/GenBank/DDBJ whole genome shotgun (WGS) entry which is preliminary data.</text>
</comment>
<protein>
    <submittedName>
        <fullName evidence="2">DUF4845 domain-containing protein</fullName>
    </submittedName>
</protein>
<feature type="transmembrane region" description="Helical" evidence="1">
    <location>
        <begin position="12"/>
        <end position="33"/>
    </location>
</feature>
<evidence type="ECO:0000256" key="1">
    <source>
        <dbReference type="SAM" id="Phobius"/>
    </source>
</evidence>
<evidence type="ECO:0000313" key="3">
    <source>
        <dbReference type="Proteomes" id="UP000283734"/>
    </source>
</evidence>
<dbReference type="AlphaFoldDB" id="A0A418Y3Z8"/>
<dbReference type="Pfam" id="PF16137">
    <property type="entry name" value="DUF4845"/>
    <property type="match status" value="1"/>
</dbReference>
<sequence>MTKPSRQHGISLISWAVILLVAVILGTAAFRMVPAYMENNTIGTTVRSLMQDSKTALMSPREVRDALSKRFTINQVSVINVDDLAISKESGILTVSTDYEVREPLFYNVSIVMTFQEDFTKDVRQ</sequence>
<gene>
    <name evidence="2" type="ORF">D4A39_01745</name>
</gene>
<dbReference type="Proteomes" id="UP000283734">
    <property type="component" value="Unassembled WGS sequence"/>
</dbReference>
<accession>A0A418Y3Z8</accession>
<dbReference type="EMBL" id="QYYA01000001">
    <property type="protein sequence ID" value="RJG20266.1"/>
    <property type="molecule type" value="Genomic_DNA"/>
</dbReference>
<keyword evidence="3" id="KW-1185">Reference proteome</keyword>
<keyword evidence="1" id="KW-1133">Transmembrane helix</keyword>
<reference evidence="2 3" key="1">
    <citation type="submission" date="2018-09" db="EMBL/GenBank/DDBJ databases">
        <title>Alcanivorax profundi sp. nov., isolated from 1000 m-depth seawater of the Mariana Trench.</title>
        <authorList>
            <person name="Liu J."/>
        </authorList>
    </citation>
    <scope>NUCLEOTIDE SEQUENCE [LARGE SCALE GENOMIC DNA]</scope>
    <source>
        <strain evidence="2 3">MTEO17</strain>
    </source>
</reference>